<evidence type="ECO:0000259" key="1">
    <source>
        <dbReference type="Pfam" id="PF17919"/>
    </source>
</evidence>
<sequence>MINFYRFIPGCAKLLHPLHSLLCHSVTNKELVWSDDGRTAFTQAKEAIAHATSPYYPKYNAFTPIMTDASDLATGAVLQQRVEGQWLPIYFSWKLSPSERKYSTFDL</sequence>
<dbReference type="AlphaFoldDB" id="A0A1X7V424"/>
<accession>A0A1X7V424</accession>
<dbReference type="InterPro" id="IPR041577">
    <property type="entry name" value="RT_RNaseH_2"/>
</dbReference>
<dbReference type="PANTHER" id="PTHR34072:SF52">
    <property type="entry name" value="RIBONUCLEASE H"/>
    <property type="match status" value="1"/>
</dbReference>
<organism evidence="2">
    <name type="scientific">Amphimedon queenslandica</name>
    <name type="common">Sponge</name>
    <dbReference type="NCBI Taxonomy" id="400682"/>
    <lineage>
        <taxon>Eukaryota</taxon>
        <taxon>Metazoa</taxon>
        <taxon>Porifera</taxon>
        <taxon>Demospongiae</taxon>
        <taxon>Heteroscleromorpha</taxon>
        <taxon>Haplosclerida</taxon>
        <taxon>Niphatidae</taxon>
        <taxon>Amphimedon</taxon>
    </lineage>
</organism>
<reference evidence="2" key="1">
    <citation type="submission" date="2017-05" db="UniProtKB">
        <authorList>
            <consortium name="EnsemblMetazoa"/>
        </authorList>
    </citation>
    <scope>IDENTIFICATION</scope>
</reference>
<dbReference type="PANTHER" id="PTHR34072">
    <property type="entry name" value="ENZYMATIC POLYPROTEIN-RELATED"/>
    <property type="match status" value="1"/>
</dbReference>
<dbReference type="SUPFAM" id="SSF56672">
    <property type="entry name" value="DNA/RNA polymerases"/>
    <property type="match status" value="1"/>
</dbReference>
<dbReference type="Pfam" id="PF17919">
    <property type="entry name" value="RT_RNaseH_2"/>
    <property type="match status" value="1"/>
</dbReference>
<name>A0A1X7V424_AMPQE</name>
<feature type="domain" description="Reverse transcriptase/retrotransposon-derived protein RNase H-like" evidence="1">
    <location>
        <begin position="33"/>
        <end position="106"/>
    </location>
</feature>
<dbReference type="InterPro" id="IPR043128">
    <property type="entry name" value="Rev_trsase/Diguanyl_cyclase"/>
</dbReference>
<dbReference type="InParanoid" id="A0A1X7V424"/>
<dbReference type="Gene3D" id="3.30.70.270">
    <property type="match status" value="1"/>
</dbReference>
<protein>
    <recommendedName>
        <fullName evidence="1">Reverse transcriptase/retrotransposon-derived protein RNase H-like domain-containing protein</fullName>
    </recommendedName>
</protein>
<evidence type="ECO:0000313" key="2">
    <source>
        <dbReference type="EnsemblMetazoa" id="Aqu2.1.34706_001"/>
    </source>
</evidence>
<dbReference type="InterPro" id="IPR043502">
    <property type="entry name" value="DNA/RNA_pol_sf"/>
</dbReference>
<dbReference type="EnsemblMetazoa" id="Aqu2.1.34706_001">
    <property type="protein sequence ID" value="Aqu2.1.34706_001"/>
    <property type="gene ID" value="Aqu2.1.34706"/>
</dbReference>
<proteinExistence type="predicted"/>